<feature type="region of interest" description="Disordered" evidence="1">
    <location>
        <begin position="1"/>
        <end position="32"/>
    </location>
</feature>
<dbReference type="EMBL" id="BRZM01003859">
    <property type="protein sequence ID" value="GLD52875.1"/>
    <property type="molecule type" value="Genomic_DNA"/>
</dbReference>
<comment type="caution">
    <text evidence="2">The sequence shown here is derived from an EMBL/GenBank/DDBJ whole genome shotgun (WGS) entry which is preliminary data.</text>
</comment>
<dbReference type="Proteomes" id="UP001279410">
    <property type="component" value="Unassembled WGS sequence"/>
</dbReference>
<organism evidence="2 3">
    <name type="scientific">Lates japonicus</name>
    <name type="common">Japanese lates</name>
    <dbReference type="NCBI Taxonomy" id="270547"/>
    <lineage>
        <taxon>Eukaryota</taxon>
        <taxon>Metazoa</taxon>
        <taxon>Chordata</taxon>
        <taxon>Craniata</taxon>
        <taxon>Vertebrata</taxon>
        <taxon>Euteleostomi</taxon>
        <taxon>Actinopterygii</taxon>
        <taxon>Neopterygii</taxon>
        <taxon>Teleostei</taxon>
        <taxon>Neoteleostei</taxon>
        <taxon>Acanthomorphata</taxon>
        <taxon>Carangaria</taxon>
        <taxon>Carangaria incertae sedis</taxon>
        <taxon>Centropomidae</taxon>
        <taxon>Lates</taxon>
    </lineage>
</organism>
<sequence length="129" mass="14329">LKALSRENKQLRRQLEEERSMRRQLLPPSPTSQYCSSIHLPFSFSARPPLLPTSLPSSLRLPHPLSLDPATGDADRILTQTELSGAGLERPGESQALSEALWTRLVTERSVSASLEDAWSGRTSRDLPK</sequence>
<gene>
    <name evidence="2" type="ORF">AKAME5_002828000</name>
</gene>
<feature type="non-terminal residue" evidence="2">
    <location>
        <position position="1"/>
    </location>
</feature>
<evidence type="ECO:0000313" key="2">
    <source>
        <dbReference type="EMBL" id="GLD52875.1"/>
    </source>
</evidence>
<proteinExistence type="predicted"/>
<evidence type="ECO:0000313" key="3">
    <source>
        <dbReference type="Proteomes" id="UP001279410"/>
    </source>
</evidence>
<keyword evidence="3" id="KW-1185">Reference proteome</keyword>
<name>A0AAD3R2R8_LATJO</name>
<feature type="compositionally biased region" description="Basic and acidic residues" evidence="1">
    <location>
        <begin position="1"/>
        <end position="21"/>
    </location>
</feature>
<reference evidence="2" key="1">
    <citation type="submission" date="2022-08" db="EMBL/GenBank/DDBJ databases">
        <title>Genome sequencing of akame (Lates japonicus).</title>
        <authorList>
            <person name="Hashiguchi Y."/>
            <person name="Takahashi H."/>
        </authorList>
    </citation>
    <scope>NUCLEOTIDE SEQUENCE</scope>
    <source>
        <strain evidence="2">Kochi</strain>
    </source>
</reference>
<protein>
    <submittedName>
        <fullName evidence="2">Trichohyalin-like isoform X1</fullName>
    </submittedName>
</protein>
<dbReference type="AlphaFoldDB" id="A0AAD3R2R8"/>
<evidence type="ECO:0000256" key="1">
    <source>
        <dbReference type="SAM" id="MobiDB-lite"/>
    </source>
</evidence>
<accession>A0AAD3R2R8</accession>